<reference evidence="1 2" key="1">
    <citation type="submission" date="2014-03" db="EMBL/GenBank/DDBJ databases">
        <title>Genomics of Bifidobacteria.</title>
        <authorList>
            <person name="Ventura M."/>
            <person name="Milani C."/>
            <person name="Lugli G.A."/>
        </authorList>
    </citation>
    <scope>NUCLEOTIDE SEQUENCE [LARGE SCALE GENOMIC DNA]</scope>
    <source>
        <strain evidence="1 2">LMG 21589</strain>
    </source>
</reference>
<comment type="caution">
    <text evidence="1">The sequence shown here is derived from an EMBL/GenBank/DDBJ whole genome shotgun (WGS) entry which is preliminary data.</text>
</comment>
<proteinExistence type="predicted"/>
<dbReference type="EMBL" id="JGZO01000015">
    <property type="protein sequence ID" value="KFI92549.1"/>
    <property type="molecule type" value="Genomic_DNA"/>
</dbReference>
<dbReference type="AlphaFoldDB" id="A0A087DAJ9"/>
<accession>A0A087DAJ9</accession>
<sequence length="52" mass="5801">MLAHVWGEESIRAKDLDHPWHMMGAPLITGAPDSIRRALVRLKPGRKETALA</sequence>
<dbReference type="Proteomes" id="UP000029033">
    <property type="component" value="Unassembled WGS sequence"/>
</dbReference>
<dbReference type="STRING" id="158787.BSCA_2256"/>
<evidence type="ECO:0000313" key="1">
    <source>
        <dbReference type="EMBL" id="KFI92549.1"/>
    </source>
</evidence>
<organism evidence="1 2">
    <name type="scientific">Bifidobacterium scardovii</name>
    <dbReference type="NCBI Taxonomy" id="158787"/>
    <lineage>
        <taxon>Bacteria</taxon>
        <taxon>Bacillati</taxon>
        <taxon>Actinomycetota</taxon>
        <taxon>Actinomycetes</taxon>
        <taxon>Bifidobacteriales</taxon>
        <taxon>Bifidobacteriaceae</taxon>
        <taxon>Bifidobacterium</taxon>
    </lineage>
</organism>
<keyword evidence="2" id="KW-1185">Reference proteome</keyword>
<protein>
    <submittedName>
        <fullName evidence="1">Uncharacterized protein</fullName>
    </submittedName>
</protein>
<name>A0A087DAJ9_9BIFI</name>
<gene>
    <name evidence="1" type="ORF">BSCA_2256</name>
</gene>
<evidence type="ECO:0000313" key="2">
    <source>
        <dbReference type="Proteomes" id="UP000029033"/>
    </source>
</evidence>